<sequence>MHVWEKRLDLNLARWGDEGCRGMDPSDKHWDDGMEMLSPYRSRSCRAERLRLAANCKAVVIPVLDTGIHASPVTLPQR</sequence>
<evidence type="ECO:0000313" key="2">
    <source>
        <dbReference type="Proteomes" id="UP001628091"/>
    </source>
</evidence>
<dbReference type="EMBL" id="BAAFZP010000001">
    <property type="protein sequence ID" value="GAB1582301.1"/>
    <property type="molecule type" value="Genomic_DNA"/>
</dbReference>
<reference evidence="1 2" key="1">
    <citation type="submission" date="2024-10" db="EMBL/GenBank/DDBJ databases">
        <title>Isolation, draft genome sequencing and identification of Phyllobacterium sp. NSA23, isolated from leaf soil.</title>
        <authorList>
            <person name="Akita H."/>
        </authorList>
    </citation>
    <scope>NUCLEOTIDE SEQUENCE [LARGE SCALE GENOMIC DNA]</scope>
    <source>
        <strain evidence="1 2">NSA23</strain>
    </source>
</reference>
<gene>
    <name evidence="1" type="ORF">PPNSA23_22440</name>
</gene>
<organism evidence="1 2">
    <name type="scientific">Phyllobacterium phragmitis</name>
    <dbReference type="NCBI Taxonomy" id="2670329"/>
    <lineage>
        <taxon>Bacteria</taxon>
        <taxon>Pseudomonadati</taxon>
        <taxon>Pseudomonadota</taxon>
        <taxon>Alphaproteobacteria</taxon>
        <taxon>Hyphomicrobiales</taxon>
        <taxon>Phyllobacteriaceae</taxon>
        <taxon>Phyllobacterium</taxon>
    </lineage>
</organism>
<evidence type="ECO:0000313" key="1">
    <source>
        <dbReference type="EMBL" id="GAB1582301.1"/>
    </source>
</evidence>
<name>A0ABQ0H063_9HYPH</name>
<accession>A0ABQ0H063</accession>
<comment type="caution">
    <text evidence="1">The sequence shown here is derived from an EMBL/GenBank/DDBJ whole genome shotgun (WGS) entry which is preliminary data.</text>
</comment>
<protein>
    <submittedName>
        <fullName evidence="1">Uncharacterized protein</fullName>
    </submittedName>
</protein>
<dbReference type="Proteomes" id="UP001628091">
    <property type="component" value="Unassembled WGS sequence"/>
</dbReference>
<proteinExistence type="predicted"/>
<keyword evidence="2" id="KW-1185">Reference proteome</keyword>